<dbReference type="PRINTS" id="PR00411">
    <property type="entry name" value="PNDRDTASEI"/>
</dbReference>
<keyword evidence="1" id="KW-0560">Oxidoreductase</keyword>
<dbReference type="PIRSF" id="PIRSF037495">
    <property type="entry name" value="Opine_OX_OoxA/HcnB"/>
    <property type="match status" value="1"/>
</dbReference>
<reference evidence="4" key="1">
    <citation type="journal article" date="2013" name="Genome Biol.">
        <title>Comparative genomics of the core and accessory genomes of 48 Sinorhizobium strains comprising five genospecies.</title>
        <authorList>
            <person name="Sugawara M."/>
            <person name="Epstein B."/>
            <person name="Badgley B.D."/>
            <person name="Unno T."/>
            <person name="Xu L."/>
            <person name="Reese J."/>
            <person name="Gyaneshwar P."/>
            <person name="Denny R."/>
            <person name="Mudge J."/>
            <person name="Bharti A.K."/>
            <person name="Farmer A.D."/>
            <person name="May G.D."/>
            <person name="Woodward J.E."/>
            <person name="Medigue C."/>
            <person name="Vallenet D."/>
            <person name="Lajus A."/>
            <person name="Rouy Z."/>
            <person name="Martinez-Vaz B."/>
            <person name="Tiffin P."/>
            <person name="Young N.D."/>
            <person name="Sadowsky M.J."/>
        </authorList>
    </citation>
    <scope>NUCLEOTIDE SEQUENCE</scope>
    <source>
        <strain evidence="4">M30</strain>
    </source>
</reference>
<dbReference type="InterPro" id="IPR041854">
    <property type="entry name" value="BFD-like_2Fe2S-bd_dom_sf"/>
</dbReference>
<organism evidence="4">
    <name type="scientific">Rhizobium meliloti</name>
    <name type="common">Ensifer meliloti</name>
    <name type="synonym">Sinorhizobium meliloti</name>
    <dbReference type="NCBI Taxonomy" id="382"/>
    <lineage>
        <taxon>Bacteria</taxon>
        <taxon>Pseudomonadati</taxon>
        <taxon>Pseudomonadota</taxon>
        <taxon>Alphaproteobacteria</taxon>
        <taxon>Hyphomicrobiales</taxon>
        <taxon>Rhizobiaceae</taxon>
        <taxon>Sinorhizobium/Ensifer group</taxon>
        <taxon>Sinorhizobium</taxon>
    </lineage>
</organism>
<evidence type="ECO:0000259" key="3">
    <source>
        <dbReference type="Pfam" id="PF17806"/>
    </source>
</evidence>
<dbReference type="PRINTS" id="PR00368">
    <property type="entry name" value="FADPNR"/>
</dbReference>
<dbReference type="InterPro" id="IPR017224">
    <property type="entry name" value="Opine_Oxase_asu/HCN_bsu"/>
</dbReference>
<name>A0A6A7ZSJ7_RHIML</name>
<dbReference type="Gene3D" id="3.50.50.60">
    <property type="entry name" value="FAD/NAD(P)-binding domain"/>
    <property type="match status" value="3"/>
</dbReference>
<dbReference type="EMBL" id="WISP01000145">
    <property type="protein sequence ID" value="MQW05876.1"/>
    <property type="molecule type" value="Genomic_DNA"/>
</dbReference>
<gene>
    <name evidence="4" type="ORF">GHK45_19625</name>
</gene>
<dbReference type="AlphaFoldDB" id="A0A6A7ZSJ7"/>
<sequence>MSIAPDADTIIVGAGPAGMACAIELAAAGCRVIVLDMQPSPGGQIFRALETNMQARPGTDELLSALGPSYKAGLALVTRFRATLGIDYRPGTTVWDLRADGTVGWLKGDAAGYLRAPHVVVASGAMERPAPFPGWTLPGVMTAGAVQTLLKAGRLKPNGRIVLAGTGPLIFLLADQLRRLGVRPALIARTDGAWDKVAALGRLRPAGLPALLKGLGWLLRLRLAGVTMRTGISGLEAHGHDHIESVRLTVAGSRIELPCDLLVVHDGIVPSTDLAHAAGLALAWRADDGSWQPVTMPDGRAEMAPGPTLTAGPCRIRITGDARRIGGADAAIAHGRHASSAILAELGRPAGTPGAADRTGIAVARSLAARPFLDAAFPPGLSSYLPDDATIVCRCEEITAGALRATIRDGATEMNLVRGLLRCGMGACQGRSCAATLARLLAEADPRRPMASAPFRARPPLRPLPLGALAGMTGLDPDLAQVESLDDKPEAIAGEDAHV</sequence>
<dbReference type="RefSeq" id="WP_153318470.1">
    <property type="nucleotide sequence ID" value="NZ_WISP01000145.1"/>
</dbReference>
<comment type="caution">
    <text evidence="4">The sequence shown here is derived from an EMBL/GenBank/DDBJ whole genome shotgun (WGS) entry which is preliminary data.</text>
</comment>
<dbReference type="InterPro" id="IPR036188">
    <property type="entry name" value="FAD/NAD-bd_sf"/>
</dbReference>
<dbReference type="GO" id="GO:0016491">
    <property type="term" value="F:oxidoreductase activity"/>
    <property type="evidence" value="ECO:0007669"/>
    <property type="project" value="UniProtKB-KW"/>
</dbReference>
<dbReference type="PANTHER" id="PTHR42949:SF3">
    <property type="entry name" value="ANAEROBIC GLYCEROL-3-PHOSPHATE DEHYDROGENASE SUBUNIT B"/>
    <property type="match status" value="1"/>
</dbReference>
<accession>A0A6A7ZSJ7</accession>
<dbReference type="Pfam" id="PF17806">
    <property type="entry name" value="SO_alpha_A3"/>
    <property type="match status" value="1"/>
</dbReference>
<proteinExistence type="predicted"/>
<dbReference type="CDD" id="cd19946">
    <property type="entry name" value="GlpA-like_Fer2_BFD-like"/>
    <property type="match status" value="1"/>
</dbReference>
<evidence type="ECO:0000313" key="4">
    <source>
        <dbReference type="EMBL" id="MQW05876.1"/>
    </source>
</evidence>
<dbReference type="Gene3D" id="1.10.10.1100">
    <property type="entry name" value="BFD-like [2Fe-2S]-binding domain"/>
    <property type="match status" value="1"/>
</dbReference>
<dbReference type="InterPro" id="IPR041117">
    <property type="entry name" value="SoxA_A3"/>
</dbReference>
<protein>
    <submittedName>
        <fullName evidence="4">FAD-dependent oxidoreductase</fullName>
    </submittedName>
</protein>
<dbReference type="Pfam" id="PF07992">
    <property type="entry name" value="Pyr_redox_2"/>
    <property type="match status" value="1"/>
</dbReference>
<dbReference type="PANTHER" id="PTHR42949">
    <property type="entry name" value="ANAEROBIC GLYCEROL-3-PHOSPHATE DEHYDROGENASE SUBUNIT B"/>
    <property type="match status" value="1"/>
</dbReference>
<dbReference type="SUPFAM" id="SSF51905">
    <property type="entry name" value="FAD/NAD(P)-binding domain"/>
    <property type="match status" value="1"/>
</dbReference>
<dbReference type="InterPro" id="IPR023753">
    <property type="entry name" value="FAD/NAD-binding_dom"/>
</dbReference>
<feature type="domain" description="FAD/NAD(P)-binding" evidence="2">
    <location>
        <begin position="8"/>
        <end position="283"/>
    </location>
</feature>
<evidence type="ECO:0000256" key="1">
    <source>
        <dbReference type="ARBA" id="ARBA00023002"/>
    </source>
</evidence>
<feature type="domain" description="SoxA A3" evidence="3">
    <location>
        <begin position="392"/>
        <end position="471"/>
    </location>
</feature>
<evidence type="ECO:0000259" key="2">
    <source>
        <dbReference type="Pfam" id="PF07992"/>
    </source>
</evidence>
<dbReference type="InterPro" id="IPR051691">
    <property type="entry name" value="Metab_Enz_Cyan_OpOx_G3PDH"/>
</dbReference>